<dbReference type="Pfam" id="PF00698">
    <property type="entry name" value="Acyl_transf_1"/>
    <property type="match status" value="2"/>
</dbReference>
<dbReference type="SMART" id="SM00823">
    <property type="entry name" value="PKS_PP"/>
    <property type="match status" value="1"/>
</dbReference>
<proteinExistence type="predicted"/>
<dbReference type="PROSITE" id="PS50075">
    <property type="entry name" value="CARRIER"/>
    <property type="match status" value="1"/>
</dbReference>
<dbReference type="Gene3D" id="3.40.366.10">
    <property type="entry name" value="Malonyl-Coenzyme A Acyl Carrier Protein, domain 2"/>
    <property type="match status" value="1"/>
</dbReference>
<accession>A0A2T1DB52</accession>
<dbReference type="GO" id="GO:0005737">
    <property type="term" value="C:cytoplasm"/>
    <property type="evidence" value="ECO:0007669"/>
    <property type="project" value="TreeGrafter"/>
</dbReference>
<feature type="domain" description="Carrier" evidence="5">
    <location>
        <begin position="1388"/>
        <end position="1463"/>
    </location>
</feature>
<name>A0A2T1DB52_9CYAN</name>
<dbReference type="Gene3D" id="3.40.47.10">
    <property type="match status" value="1"/>
</dbReference>
<evidence type="ECO:0000256" key="2">
    <source>
        <dbReference type="ARBA" id="ARBA00022553"/>
    </source>
</evidence>
<dbReference type="SUPFAM" id="SSF51735">
    <property type="entry name" value="NAD(P)-binding Rossmann-fold domains"/>
    <property type="match status" value="2"/>
</dbReference>
<dbReference type="FunFam" id="3.40.47.10:FF:000019">
    <property type="entry name" value="Polyketide synthase type I"/>
    <property type="match status" value="1"/>
</dbReference>
<organism evidence="7 8">
    <name type="scientific">Phormidesmis priestleyi ULC007</name>
    <dbReference type="NCBI Taxonomy" id="1920490"/>
    <lineage>
        <taxon>Bacteria</taxon>
        <taxon>Bacillati</taxon>
        <taxon>Cyanobacteriota</taxon>
        <taxon>Cyanophyceae</taxon>
        <taxon>Leptolyngbyales</taxon>
        <taxon>Leptolyngbyaceae</taxon>
        <taxon>Phormidesmis</taxon>
    </lineage>
</organism>
<comment type="caution">
    <text evidence="7">The sequence shown here is derived from an EMBL/GenBank/DDBJ whole genome shotgun (WGS) entry which is preliminary data.</text>
</comment>
<feature type="region of interest" description="Disordered" evidence="4">
    <location>
        <begin position="1486"/>
        <end position="1507"/>
    </location>
</feature>
<dbReference type="GO" id="GO:0005886">
    <property type="term" value="C:plasma membrane"/>
    <property type="evidence" value="ECO:0007669"/>
    <property type="project" value="TreeGrafter"/>
</dbReference>
<dbReference type="SUPFAM" id="SSF52151">
    <property type="entry name" value="FabD/lysophospholipase-like"/>
    <property type="match status" value="1"/>
</dbReference>
<dbReference type="InterPro" id="IPR014031">
    <property type="entry name" value="Ketoacyl_synth_C"/>
</dbReference>
<dbReference type="Pfam" id="PF00109">
    <property type="entry name" value="ketoacyl-synt"/>
    <property type="match status" value="1"/>
</dbReference>
<dbReference type="GO" id="GO:0004315">
    <property type="term" value="F:3-oxoacyl-[acyl-carrier-protein] synthase activity"/>
    <property type="evidence" value="ECO:0007669"/>
    <property type="project" value="InterPro"/>
</dbReference>
<dbReference type="InterPro" id="IPR009081">
    <property type="entry name" value="PP-bd_ACP"/>
</dbReference>
<protein>
    <submittedName>
        <fullName evidence="7">KR domain-containing protein</fullName>
    </submittedName>
</protein>
<keyword evidence="8" id="KW-1185">Reference proteome</keyword>
<dbReference type="InterPro" id="IPR036736">
    <property type="entry name" value="ACP-like_sf"/>
</dbReference>
<dbReference type="InterPro" id="IPR014030">
    <property type="entry name" value="Ketoacyl_synth_N"/>
</dbReference>
<dbReference type="Proteomes" id="UP000238634">
    <property type="component" value="Unassembled WGS sequence"/>
</dbReference>
<evidence type="ECO:0000259" key="5">
    <source>
        <dbReference type="PROSITE" id="PS50075"/>
    </source>
</evidence>
<dbReference type="RefSeq" id="WP_073072325.1">
    <property type="nucleotide sequence ID" value="NZ_MPPI01000015.1"/>
</dbReference>
<dbReference type="SUPFAM" id="SSF47336">
    <property type="entry name" value="ACP-like"/>
    <property type="match status" value="1"/>
</dbReference>
<sequence length="1535" mass="168504">MATDFEPIAIIGIGCRFPGANDPDAFWQLLQDGVSAITEVPLDRWDINAFYDPNPATPDKMNTRWGGFLDQVDQFEPEFFGIAPREAVSMDPKQRLLLEVTWEALEDAGQVPERLAGSEIGVFVGISSYDYYELLMRNPRNVDAYAATGNNNCIAAHRISYVFDFTGPSMAIDTACSSSLVSVHLACQSLWNGESSMALAGGVHIMLSPWVTVSFSQGGFMADDGLCKVFDARANGYVRGEGAGMVVLKPLSQAIADGDTIYAVIRGSAINQDGRSNGLTAPNPHAQEAVLRSAYRRSGVSPEQVSYIEAHGTGTKLGDPMELKALGKVLSKNRRPGSYCAVGSVKSNIGHLEAAAGIAGLIKVALSLKHRQIPPSLHFQQPNPYINFEKLRLRVQEQLSLWTAGNGGTLAAGVSSFGFGGTNAHIVMEAAPDSRAGDRSSPEQLAFKRQNLAAIERPWHVLTLSAKSEAALRSLAQRYQEFLANQPQTEIADICFTANTRRSQFNHRLAIVADSTGSLRRQLAAFVSSIPTESVVSHVFRSRKPPKPVFLFTGQGSQYVEMGRQLYETQPIFRQTLDECATLLHPYLNLPLLEVLYPDPHIPNSQSAPLLDATAYTQPALFAIEYALVKVWKSWGIEPGIVIGQSVGEYVAACVAGVFSLEDGLKLIAARGRLMQNLPQDGEIVVKFHSPLMQPILAEFEQVAATVTYSPAKMNLVSNVTGQLATEDIATPDYWSRHLLRSVKFATSMETLVQLGYELFVEIGPQPTLLEMGQQCLESGAMVWLPSLRPGKDDWQQMLRSLAELHIRGVQVDWFGFDQEYARRPLKVPTYPFQRQRYWIETTDSSPHTAQPALPEKVQPSVVGLYEIQWQPKPRQQNLDITATLDSKPSSWLIFADSSGIGDALIEILHSQGQTCFVVYPGDAYTCQQPGVYSVNPVDPENFQQLLRDVDLINALPLKGVVHLWSVGLEQTPELNLAALEQVQILGCASILHLVQAIVKRNGSVLPRLWLVTQGAQFVESQPGSPAVAQAPIWGLGKVIALEHPQLWGGLCDLALDATQPDAARMLLTEICAAEGEDQIAWRSGHRYVARLINKGELPAAAVPLRPDATYLITGGLGALGLQVARWMVKQGVRHLILLSRRPASAPTQAAIADLEQGEAQILVTQADVSNHTEMLRVFDRLNASMPPLKGIIHAAGVLEDGILLQQDWERFAKVMNPKVQGAWNLHTLTQRLPLDFFVCFSSVSSLLGAAGQSNYAAANAFLDSLAHYRQRQGLPGLSLNWGLWADTGMVVNLDDRYQNRLAVLGMNRFSWEQGLQALTNLLGQQGIAQMGVFSVDWSRLKQQVTAEQIPLLTHLLNEVTSPEENASAQQHTILQELETVPICDRQPLLIAYIQQEVAKIMGLRSPHLPDPQQGFFDMGMDSLMVLELKNRLDTHLGTSLPATLMFEFATIQDLVEHLLNDILRREATGSADPVQLAAAEPQPRIVPSGSDITQLPKAKTKPTARSRVDVLTEEDIDASITERLEKLEKLLRGK</sequence>
<dbReference type="STRING" id="1920490.GCA_001895925_04913"/>
<dbReference type="GO" id="GO:0031177">
    <property type="term" value="F:phosphopantetheine binding"/>
    <property type="evidence" value="ECO:0007669"/>
    <property type="project" value="InterPro"/>
</dbReference>
<dbReference type="PROSITE" id="PS52004">
    <property type="entry name" value="KS3_2"/>
    <property type="match status" value="1"/>
</dbReference>
<dbReference type="Pfam" id="PF21394">
    <property type="entry name" value="Beta-ketacyl_N"/>
    <property type="match status" value="1"/>
</dbReference>
<dbReference type="InterPro" id="IPR001227">
    <property type="entry name" value="Ac_transferase_dom_sf"/>
</dbReference>
<dbReference type="CDD" id="cd08955">
    <property type="entry name" value="KR_2_FAS_SDR_x"/>
    <property type="match status" value="1"/>
</dbReference>
<evidence type="ECO:0000256" key="4">
    <source>
        <dbReference type="SAM" id="MobiDB-lite"/>
    </source>
</evidence>
<reference evidence="7 8" key="1">
    <citation type="submission" date="2018-02" db="EMBL/GenBank/DDBJ databases">
        <authorList>
            <person name="Cohen D.B."/>
            <person name="Kent A.D."/>
        </authorList>
    </citation>
    <scope>NUCLEOTIDE SEQUENCE [LARGE SCALE GENOMIC DNA]</scope>
    <source>
        <strain evidence="7 8">ULC007</strain>
    </source>
</reference>
<dbReference type="CDD" id="cd00833">
    <property type="entry name" value="PKS"/>
    <property type="match status" value="1"/>
</dbReference>
<dbReference type="InterPro" id="IPR057326">
    <property type="entry name" value="KR_dom"/>
</dbReference>
<reference evidence="7 8" key="2">
    <citation type="submission" date="2018-03" db="EMBL/GenBank/DDBJ databases">
        <title>The ancient ancestry and fast evolution of plastids.</title>
        <authorList>
            <person name="Moore K.R."/>
            <person name="Magnabosco C."/>
            <person name="Momper L."/>
            <person name="Gold D.A."/>
            <person name="Bosak T."/>
            <person name="Fournier G.P."/>
        </authorList>
    </citation>
    <scope>NUCLEOTIDE SEQUENCE [LARGE SCALE GENOMIC DNA]</scope>
    <source>
        <strain evidence="7 8">ULC007</strain>
    </source>
</reference>
<dbReference type="Gene3D" id="3.40.50.720">
    <property type="entry name" value="NAD(P)-binding Rossmann-like Domain"/>
    <property type="match status" value="1"/>
</dbReference>
<dbReference type="GO" id="GO:0006633">
    <property type="term" value="P:fatty acid biosynthetic process"/>
    <property type="evidence" value="ECO:0007669"/>
    <property type="project" value="InterPro"/>
</dbReference>
<evidence type="ECO:0000256" key="3">
    <source>
        <dbReference type="ARBA" id="ARBA00022679"/>
    </source>
</evidence>
<dbReference type="GO" id="GO:0004312">
    <property type="term" value="F:fatty acid synthase activity"/>
    <property type="evidence" value="ECO:0007669"/>
    <property type="project" value="TreeGrafter"/>
</dbReference>
<dbReference type="GO" id="GO:0071770">
    <property type="term" value="P:DIM/DIP cell wall layer assembly"/>
    <property type="evidence" value="ECO:0007669"/>
    <property type="project" value="TreeGrafter"/>
</dbReference>
<dbReference type="EMBL" id="PVWG01000025">
    <property type="protein sequence ID" value="PSB17684.1"/>
    <property type="molecule type" value="Genomic_DNA"/>
</dbReference>
<dbReference type="Pfam" id="PF02801">
    <property type="entry name" value="Ketoacyl-synt_C"/>
    <property type="match status" value="1"/>
</dbReference>
<dbReference type="Pfam" id="PF08659">
    <property type="entry name" value="KR"/>
    <property type="match status" value="1"/>
</dbReference>
<dbReference type="InterPro" id="IPR016035">
    <property type="entry name" value="Acyl_Trfase/lysoPLipase"/>
</dbReference>
<dbReference type="Pfam" id="PF00550">
    <property type="entry name" value="PP-binding"/>
    <property type="match status" value="1"/>
</dbReference>
<dbReference type="OrthoDB" id="499075at2"/>
<keyword evidence="1" id="KW-0596">Phosphopantetheine</keyword>
<keyword evidence="2" id="KW-0597">Phosphoprotein</keyword>
<dbReference type="PANTHER" id="PTHR43775:SF37">
    <property type="entry name" value="SI:DKEY-61P9.11"/>
    <property type="match status" value="1"/>
</dbReference>
<keyword evidence="3" id="KW-0808">Transferase</keyword>
<dbReference type="InterPro" id="IPR036291">
    <property type="entry name" value="NAD(P)-bd_dom_sf"/>
</dbReference>
<dbReference type="SMART" id="SM00822">
    <property type="entry name" value="PKS_KR"/>
    <property type="match status" value="1"/>
</dbReference>
<evidence type="ECO:0000313" key="7">
    <source>
        <dbReference type="EMBL" id="PSB17684.1"/>
    </source>
</evidence>
<dbReference type="Gene3D" id="1.10.1200.10">
    <property type="entry name" value="ACP-like"/>
    <property type="match status" value="1"/>
</dbReference>
<dbReference type="Pfam" id="PF22621">
    <property type="entry name" value="CurL-like_PKS_C"/>
    <property type="match status" value="1"/>
</dbReference>
<dbReference type="InterPro" id="IPR013968">
    <property type="entry name" value="PKS_KR"/>
</dbReference>
<dbReference type="SUPFAM" id="SSF53901">
    <property type="entry name" value="Thiolase-like"/>
    <property type="match status" value="1"/>
</dbReference>
<dbReference type="InterPro" id="IPR020841">
    <property type="entry name" value="PKS_Beta-ketoAc_synthase_dom"/>
</dbReference>
<dbReference type="SMART" id="SM00825">
    <property type="entry name" value="PKS_KS"/>
    <property type="match status" value="1"/>
</dbReference>
<dbReference type="PROSITE" id="PS00606">
    <property type="entry name" value="KS3_1"/>
    <property type="match status" value="1"/>
</dbReference>
<gene>
    <name evidence="7" type="ORF">C7B65_17970</name>
</gene>
<evidence type="ECO:0000313" key="8">
    <source>
        <dbReference type="Proteomes" id="UP000238634"/>
    </source>
</evidence>
<dbReference type="InterPro" id="IPR049490">
    <property type="entry name" value="C883_1060-like_KR_N"/>
</dbReference>
<dbReference type="InterPro" id="IPR050091">
    <property type="entry name" value="PKS_NRPS_Biosynth_Enz"/>
</dbReference>
<evidence type="ECO:0000256" key="1">
    <source>
        <dbReference type="ARBA" id="ARBA00022450"/>
    </source>
</evidence>
<dbReference type="InterPro" id="IPR020806">
    <property type="entry name" value="PKS_PP-bd"/>
</dbReference>
<dbReference type="InterPro" id="IPR018201">
    <property type="entry name" value="Ketoacyl_synth_AS"/>
</dbReference>
<evidence type="ECO:0000259" key="6">
    <source>
        <dbReference type="PROSITE" id="PS52004"/>
    </source>
</evidence>
<dbReference type="PANTHER" id="PTHR43775">
    <property type="entry name" value="FATTY ACID SYNTHASE"/>
    <property type="match status" value="1"/>
</dbReference>
<dbReference type="SMART" id="SM01294">
    <property type="entry name" value="PKS_PP_betabranch"/>
    <property type="match status" value="1"/>
</dbReference>
<feature type="domain" description="Ketosynthase family 3 (KS3)" evidence="6">
    <location>
        <begin position="5"/>
        <end position="430"/>
    </location>
</feature>
<dbReference type="InterPro" id="IPR014043">
    <property type="entry name" value="Acyl_transferase_dom"/>
</dbReference>
<dbReference type="SMART" id="SM00827">
    <property type="entry name" value="PKS_AT"/>
    <property type="match status" value="1"/>
</dbReference>
<dbReference type="InterPro" id="IPR016039">
    <property type="entry name" value="Thiolase-like"/>
</dbReference>